<dbReference type="EMBL" id="LAZR01003601">
    <property type="protein sequence ID" value="KKN16569.1"/>
    <property type="molecule type" value="Genomic_DNA"/>
</dbReference>
<name>A0A0F9NF27_9ZZZZ</name>
<evidence type="ECO:0000313" key="1">
    <source>
        <dbReference type="EMBL" id="KKN16569.1"/>
    </source>
</evidence>
<gene>
    <name evidence="1" type="ORF">LCGC14_0974490</name>
</gene>
<accession>A0A0F9NF27</accession>
<protein>
    <submittedName>
        <fullName evidence="1">Uncharacterized protein</fullName>
    </submittedName>
</protein>
<organism evidence="1">
    <name type="scientific">marine sediment metagenome</name>
    <dbReference type="NCBI Taxonomy" id="412755"/>
    <lineage>
        <taxon>unclassified sequences</taxon>
        <taxon>metagenomes</taxon>
        <taxon>ecological metagenomes</taxon>
    </lineage>
</organism>
<reference evidence="1" key="1">
    <citation type="journal article" date="2015" name="Nature">
        <title>Complex archaea that bridge the gap between prokaryotes and eukaryotes.</title>
        <authorList>
            <person name="Spang A."/>
            <person name="Saw J.H."/>
            <person name="Jorgensen S.L."/>
            <person name="Zaremba-Niedzwiedzka K."/>
            <person name="Martijn J."/>
            <person name="Lind A.E."/>
            <person name="van Eijk R."/>
            <person name="Schleper C."/>
            <person name="Guy L."/>
            <person name="Ettema T.J."/>
        </authorList>
    </citation>
    <scope>NUCLEOTIDE SEQUENCE</scope>
</reference>
<sequence length="252" mass="27593">MAVTTEANRTAELTTDGVETSYDFDMLIYDESHVDVYFKATGGSYAQLALNTDYGVIFTELGGTVTTSGFTAPLVAGTLLIIRDIPDTQQTNWLYLDNHSEVQHQNDFDRAVIRILQLLEQIERSPKFAIHSQTTDINFPEPVANQIIGWNGAADDLENKTPAGEVPPTVTNFDDLGDVDVDSPAVGDMVQWDGSSWKKIANASLSYFEIVKSGNTPGDNGNCRFIISGTKLIIEARTGGAWVGTRWKHTIA</sequence>
<dbReference type="AlphaFoldDB" id="A0A0F9NF27"/>
<proteinExistence type="predicted"/>
<comment type="caution">
    <text evidence="1">The sequence shown here is derived from an EMBL/GenBank/DDBJ whole genome shotgun (WGS) entry which is preliminary data.</text>
</comment>